<sequence>MDGTSCYDTLILARSRKPEFAGIVENATATAQGNNPMCGDRVKLSLRATDKGVAGIRHETRGCAICQASADLMAEAVTGQSVAAALELGRQFTDMLETPSAMDSAVERGNLPAGLLAFQPLRTHRSRLRCATLPWTALGEALA</sequence>
<protein>
    <submittedName>
        <fullName evidence="2">SUF system NifU family Fe-S cluster assembly protein</fullName>
    </submittedName>
</protein>
<evidence type="ECO:0000313" key="3">
    <source>
        <dbReference type="Proteomes" id="UP000631653"/>
    </source>
</evidence>
<gene>
    <name evidence="2" type="ORF">GOB81_11105</name>
</gene>
<dbReference type="EMBL" id="WOSY01000010">
    <property type="protein sequence ID" value="NHN89173.1"/>
    <property type="molecule type" value="Genomic_DNA"/>
</dbReference>
<evidence type="ECO:0000313" key="2">
    <source>
        <dbReference type="EMBL" id="NHN89173.1"/>
    </source>
</evidence>
<name>A0ABX0K3D9_9PROT</name>
<feature type="domain" description="NIF system FeS cluster assembly NifU N-terminal" evidence="1">
    <location>
        <begin position="7"/>
        <end position="101"/>
    </location>
</feature>
<keyword evidence="3" id="KW-1185">Reference proteome</keyword>
<dbReference type="Proteomes" id="UP000631653">
    <property type="component" value="Unassembled WGS sequence"/>
</dbReference>
<evidence type="ECO:0000259" key="1">
    <source>
        <dbReference type="Pfam" id="PF01592"/>
    </source>
</evidence>
<dbReference type="NCBIfam" id="TIGR01994">
    <property type="entry name" value="SUF_scaf_2"/>
    <property type="match status" value="1"/>
</dbReference>
<proteinExistence type="predicted"/>
<accession>A0ABX0K3D9</accession>
<dbReference type="Gene3D" id="3.90.1010.10">
    <property type="match status" value="1"/>
</dbReference>
<dbReference type="CDD" id="cd06664">
    <property type="entry name" value="IscU_like"/>
    <property type="match status" value="1"/>
</dbReference>
<organism evidence="2 3">
    <name type="scientific">Acetobacter conturbans</name>
    <dbReference type="NCBI Taxonomy" id="1737472"/>
    <lineage>
        <taxon>Bacteria</taxon>
        <taxon>Pseudomonadati</taxon>
        <taxon>Pseudomonadota</taxon>
        <taxon>Alphaproteobacteria</taxon>
        <taxon>Acetobacterales</taxon>
        <taxon>Acetobacteraceae</taxon>
        <taxon>Acetobacter</taxon>
    </lineage>
</organism>
<dbReference type="PANTHER" id="PTHR10093">
    <property type="entry name" value="IRON-SULFUR CLUSTER ASSEMBLY ENZYME NIFU HOMOLOG"/>
    <property type="match status" value="1"/>
</dbReference>
<dbReference type="RefSeq" id="WP_173570502.1">
    <property type="nucleotide sequence ID" value="NZ_WOSY01000010.1"/>
</dbReference>
<dbReference type="InterPro" id="IPR002871">
    <property type="entry name" value="NIF_FeS_clus_asmbl_NifU_N"/>
</dbReference>
<dbReference type="SUPFAM" id="SSF82649">
    <property type="entry name" value="SufE/NifU"/>
    <property type="match status" value="1"/>
</dbReference>
<comment type="caution">
    <text evidence="2">The sequence shown here is derived from an EMBL/GenBank/DDBJ whole genome shotgun (WGS) entry which is preliminary data.</text>
</comment>
<dbReference type="Pfam" id="PF01592">
    <property type="entry name" value="NifU_N"/>
    <property type="match status" value="1"/>
</dbReference>
<reference evidence="2 3" key="1">
    <citation type="journal article" date="2020" name="Int. J. Syst. Evol. Microbiol.">
        <title>Novel acetic acid bacteria from cider fermentations: Acetobacter conturbans sp. nov. and Acetobacter fallax sp. nov.</title>
        <authorList>
            <person name="Sombolestani A.S."/>
            <person name="Cleenwerck I."/>
            <person name="Cnockaert M."/>
            <person name="Borremans W."/>
            <person name="Wieme A.D."/>
            <person name="De Vuyst L."/>
            <person name="Vandamme P."/>
        </authorList>
    </citation>
    <scope>NUCLEOTIDE SEQUENCE [LARGE SCALE GENOMIC DNA]</scope>
    <source>
        <strain evidence="2 3">LMG 1627</strain>
    </source>
</reference>